<dbReference type="Proteomes" id="UP000682733">
    <property type="component" value="Unassembled WGS sequence"/>
</dbReference>
<organism evidence="1 5">
    <name type="scientific">Didymodactylos carnosus</name>
    <dbReference type="NCBI Taxonomy" id="1234261"/>
    <lineage>
        <taxon>Eukaryota</taxon>
        <taxon>Metazoa</taxon>
        <taxon>Spiralia</taxon>
        <taxon>Gnathifera</taxon>
        <taxon>Rotifera</taxon>
        <taxon>Eurotatoria</taxon>
        <taxon>Bdelloidea</taxon>
        <taxon>Philodinida</taxon>
        <taxon>Philodinidae</taxon>
        <taxon>Didymodactylos</taxon>
    </lineage>
</organism>
<dbReference type="EMBL" id="CAJNOQ010000050">
    <property type="protein sequence ID" value="CAF0747323.1"/>
    <property type="molecule type" value="Genomic_DNA"/>
</dbReference>
<protein>
    <submittedName>
        <fullName evidence="1">Uncharacterized protein</fullName>
    </submittedName>
</protein>
<dbReference type="AlphaFoldDB" id="A0A813NZ37"/>
<evidence type="ECO:0000313" key="1">
    <source>
        <dbReference type="EMBL" id="CAF0747323.1"/>
    </source>
</evidence>
<dbReference type="EMBL" id="CAJOBC010000050">
    <property type="protein sequence ID" value="CAF3526327.1"/>
    <property type="molecule type" value="Genomic_DNA"/>
</dbReference>
<dbReference type="EMBL" id="CAJNOK010011318">
    <property type="protein sequence ID" value="CAF1137537.1"/>
    <property type="molecule type" value="Genomic_DNA"/>
</dbReference>
<proteinExistence type="predicted"/>
<name>A0A813NZ37_9BILA</name>
<keyword evidence="5" id="KW-1185">Reference proteome</keyword>
<evidence type="ECO:0000313" key="5">
    <source>
        <dbReference type="Proteomes" id="UP000663829"/>
    </source>
</evidence>
<evidence type="ECO:0000313" key="3">
    <source>
        <dbReference type="EMBL" id="CAF3526327.1"/>
    </source>
</evidence>
<dbReference type="Proteomes" id="UP000677228">
    <property type="component" value="Unassembled WGS sequence"/>
</dbReference>
<evidence type="ECO:0000313" key="2">
    <source>
        <dbReference type="EMBL" id="CAF1137537.1"/>
    </source>
</evidence>
<sequence>MGVGMSAGFVRNDSIEPKPLTKIDPNTKIDAKISNNDEQQTRHIVTRSMVKSNDKYMQGILSSTSKTQEIILHTSNKKITPCSICNALFDISITDEELKNHIQSHLKQMEKGRKTK</sequence>
<accession>A0A813NZ37</accession>
<dbReference type="EMBL" id="CAJOBA010024751">
    <property type="protein sequence ID" value="CAF3927990.1"/>
    <property type="molecule type" value="Genomic_DNA"/>
</dbReference>
<dbReference type="Proteomes" id="UP000681722">
    <property type="component" value="Unassembled WGS sequence"/>
</dbReference>
<evidence type="ECO:0000313" key="4">
    <source>
        <dbReference type="EMBL" id="CAF3927990.1"/>
    </source>
</evidence>
<dbReference type="Proteomes" id="UP000663829">
    <property type="component" value="Unassembled WGS sequence"/>
</dbReference>
<gene>
    <name evidence="1" type="ORF">GPM918_LOCUS620</name>
    <name evidence="2" type="ORF">OVA965_LOCUS20962</name>
    <name evidence="3" type="ORF">SRO942_LOCUS621</name>
    <name evidence="4" type="ORF">TMI583_LOCUS21492</name>
</gene>
<comment type="caution">
    <text evidence="1">The sequence shown here is derived from an EMBL/GenBank/DDBJ whole genome shotgun (WGS) entry which is preliminary data.</text>
</comment>
<reference evidence="1" key="1">
    <citation type="submission" date="2021-02" db="EMBL/GenBank/DDBJ databases">
        <authorList>
            <person name="Nowell W R."/>
        </authorList>
    </citation>
    <scope>NUCLEOTIDE SEQUENCE</scope>
</reference>